<evidence type="ECO:0000313" key="2">
    <source>
        <dbReference type="Proteomes" id="UP000034087"/>
    </source>
</evidence>
<name>A0A0G1IJV3_9BACT</name>
<comment type="caution">
    <text evidence="1">The sequence shown here is derived from an EMBL/GenBank/DDBJ whole genome shotgun (WGS) entry which is preliminary data.</text>
</comment>
<dbReference type="EMBL" id="LCIR01000021">
    <property type="protein sequence ID" value="KKT59128.1"/>
    <property type="molecule type" value="Genomic_DNA"/>
</dbReference>
<sequence length="190" mass="21741">MNILEKLFGSAARVKLLRFFLLSPEKVFTTKEAAKILKISRHAVSKEAGFLKALGFLKKRQNGFELSQIFPYILALRNLLVNASPVSREKMLKFFKNKGKIKLLVLGGIFAGDFVQDVAENRLDLLIVGELRRGAVERFIKKIEAEVGKELNWTLLASAEFDHRLSMHDRMLRDLLDYPHEFLINKLGLE</sequence>
<accession>A0A0G1IJV3</accession>
<proteinExistence type="predicted"/>
<organism evidence="1 2">
    <name type="scientific">Candidatus Giovannonibacteria bacterium GW2011_GWA1_44_25</name>
    <dbReference type="NCBI Taxonomy" id="1618645"/>
    <lineage>
        <taxon>Bacteria</taxon>
        <taxon>Candidatus Giovannoniibacteriota</taxon>
    </lineage>
</organism>
<evidence type="ECO:0000313" key="1">
    <source>
        <dbReference type="EMBL" id="KKT59128.1"/>
    </source>
</evidence>
<evidence type="ECO:0008006" key="3">
    <source>
        <dbReference type="Google" id="ProtNLM"/>
    </source>
</evidence>
<dbReference type="Proteomes" id="UP000034087">
    <property type="component" value="Unassembled WGS sequence"/>
</dbReference>
<protein>
    <recommendedName>
        <fullName evidence="3">Transcriptional regulator</fullName>
    </recommendedName>
</protein>
<dbReference type="AlphaFoldDB" id="A0A0G1IJV3"/>
<gene>
    <name evidence="1" type="ORF">UW53_C0021G0003</name>
</gene>
<reference evidence="1 2" key="1">
    <citation type="journal article" date="2015" name="Nature">
        <title>rRNA introns, odd ribosomes, and small enigmatic genomes across a large radiation of phyla.</title>
        <authorList>
            <person name="Brown C.T."/>
            <person name="Hug L.A."/>
            <person name="Thomas B.C."/>
            <person name="Sharon I."/>
            <person name="Castelle C.J."/>
            <person name="Singh A."/>
            <person name="Wilkins M.J."/>
            <person name="Williams K.H."/>
            <person name="Banfield J.F."/>
        </authorList>
    </citation>
    <scope>NUCLEOTIDE SEQUENCE [LARGE SCALE GENOMIC DNA]</scope>
</reference>